<protein>
    <submittedName>
        <fullName evidence="2">Uncharacterized protein</fullName>
    </submittedName>
</protein>
<feature type="compositionally biased region" description="Acidic residues" evidence="1">
    <location>
        <begin position="285"/>
        <end position="303"/>
    </location>
</feature>
<dbReference type="EMBL" id="CAJGYM010000042">
    <property type="protein sequence ID" value="CAD6194155.1"/>
    <property type="molecule type" value="Genomic_DNA"/>
</dbReference>
<feature type="region of interest" description="Disordered" evidence="1">
    <location>
        <begin position="1"/>
        <end position="71"/>
    </location>
</feature>
<feature type="region of interest" description="Disordered" evidence="1">
    <location>
        <begin position="341"/>
        <end position="406"/>
    </location>
</feature>
<accession>A0A8S1HFV8</accession>
<feature type="compositionally biased region" description="Polar residues" evidence="1">
    <location>
        <begin position="160"/>
        <end position="171"/>
    </location>
</feature>
<feature type="compositionally biased region" description="Basic and acidic residues" evidence="1">
    <location>
        <begin position="233"/>
        <end position="253"/>
    </location>
</feature>
<gene>
    <name evidence="2" type="ORF">CAUJ_LOCUS10074</name>
</gene>
<comment type="caution">
    <text evidence="2">The sequence shown here is derived from an EMBL/GenBank/DDBJ whole genome shotgun (WGS) entry which is preliminary data.</text>
</comment>
<evidence type="ECO:0000313" key="3">
    <source>
        <dbReference type="Proteomes" id="UP000835052"/>
    </source>
</evidence>
<evidence type="ECO:0000256" key="1">
    <source>
        <dbReference type="SAM" id="MobiDB-lite"/>
    </source>
</evidence>
<feature type="compositionally biased region" description="Pro residues" evidence="1">
    <location>
        <begin position="366"/>
        <end position="377"/>
    </location>
</feature>
<dbReference type="AlphaFoldDB" id="A0A8S1HFV8"/>
<feature type="compositionally biased region" description="Basic and acidic residues" evidence="1">
    <location>
        <begin position="29"/>
        <end position="41"/>
    </location>
</feature>
<evidence type="ECO:0000313" key="2">
    <source>
        <dbReference type="EMBL" id="CAD6194155.1"/>
    </source>
</evidence>
<proteinExistence type="predicted"/>
<reference evidence="2" key="1">
    <citation type="submission" date="2020-10" db="EMBL/GenBank/DDBJ databases">
        <authorList>
            <person name="Kikuchi T."/>
        </authorList>
    </citation>
    <scope>NUCLEOTIDE SEQUENCE</scope>
    <source>
        <strain evidence="2">NKZ352</strain>
    </source>
</reference>
<feature type="region of interest" description="Disordered" evidence="1">
    <location>
        <begin position="142"/>
        <end position="313"/>
    </location>
</feature>
<keyword evidence="3" id="KW-1185">Reference proteome</keyword>
<name>A0A8S1HFV8_9PELO</name>
<organism evidence="2 3">
    <name type="scientific">Caenorhabditis auriculariae</name>
    <dbReference type="NCBI Taxonomy" id="2777116"/>
    <lineage>
        <taxon>Eukaryota</taxon>
        <taxon>Metazoa</taxon>
        <taxon>Ecdysozoa</taxon>
        <taxon>Nematoda</taxon>
        <taxon>Chromadorea</taxon>
        <taxon>Rhabditida</taxon>
        <taxon>Rhabditina</taxon>
        <taxon>Rhabditomorpha</taxon>
        <taxon>Rhabditoidea</taxon>
        <taxon>Rhabditidae</taxon>
        <taxon>Peloderinae</taxon>
        <taxon>Caenorhabditis</taxon>
    </lineage>
</organism>
<dbReference type="Proteomes" id="UP000835052">
    <property type="component" value="Unassembled WGS sequence"/>
</dbReference>
<feature type="compositionally biased region" description="Low complexity" evidence="1">
    <location>
        <begin position="378"/>
        <end position="390"/>
    </location>
</feature>
<feature type="compositionally biased region" description="Low complexity" evidence="1">
    <location>
        <begin position="355"/>
        <end position="365"/>
    </location>
</feature>
<sequence>MKLTRDVGSAKRFSVNGLGTGLPPNNETATDKEFGTSEMDQHTGQGQQNERRRRTSPSSESSLRGEDTFKLPLRDDQAAELAEFLKRNRELAGTARNCYEVTVRTDQFGATVFEMTLVPTGNNLETAMVAAGEDAVERRRDEVESDSFQLPADDPIVLSSPLNAPTGSNFASGIKYRKRKQGESPSVPPTKKFLAGPAQWAAAKRPSESGEESGPAPKRTAEDPVNSNVRLGGETRGDQDGDHPEDHADRGEITDESSPSPLFYSGVEDEVDWELEAMFPSVFSEAEEDESDEIVPETDDQQQGEDVGPPQLFYSGVEDEVDWELEAMFPSVFSDEEMVVDWSEDPVQGRDGDEAQPAVPAAAVGGPPPSPPAPPAAAPAGPAQAGALPPAAAPAPGPVRLRQPRQRRARIFGPAQRASGRLRQVPVAPRAHTMLPDLERKSPAELLAEIRQELRRRASQEMEEDELNLTTRLGAAITTLKGFVAGSFTAAQMQKLRRKIAHAF</sequence>